<dbReference type="GO" id="GO:0008168">
    <property type="term" value="F:methyltransferase activity"/>
    <property type="evidence" value="ECO:0007669"/>
    <property type="project" value="UniProtKB-KW"/>
</dbReference>
<organism evidence="2 3">
    <name type="scientific">Lichenicoccus roseus</name>
    <dbReference type="NCBI Taxonomy" id="2683649"/>
    <lineage>
        <taxon>Bacteria</taxon>
        <taxon>Pseudomonadati</taxon>
        <taxon>Pseudomonadota</taxon>
        <taxon>Alphaproteobacteria</taxon>
        <taxon>Acetobacterales</taxon>
        <taxon>Acetobacteraceae</taxon>
        <taxon>Lichenicoccus</taxon>
    </lineage>
</organism>
<dbReference type="Proteomes" id="UP000305654">
    <property type="component" value="Unassembled WGS sequence"/>
</dbReference>
<dbReference type="InterPro" id="IPR006342">
    <property type="entry name" value="FkbM_mtfrase"/>
</dbReference>
<sequence>MDHRDAEGGKRTRASSSRPDLVLKFDNSGRHDQIANSVEEHGWTEFERPLPEFLVAAVRRWPGLFMDVGCNTGFYTLLAASAEVRSRVLAFEPVEAIRAIAQRNADLNGVAARVRLSGQAIGDRNGSANLYIPPDDHGLVETSASLNPHFKSSHIRQDTVPVRRLDRALLLSGYRWRKVSVIKIDVEGHEAAVLKGARWIVRLYRPVIFLEVLQAADFVWLNRFVAASRYVPYRLQAKGPAVRSAELEFDMQAWNQALVPVEKIQAFEALAALI</sequence>
<gene>
    <name evidence="2" type="ORF">FE263_06550</name>
</gene>
<dbReference type="GO" id="GO:0032259">
    <property type="term" value="P:methylation"/>
    <property type="evidence" value="ECO:0007669"/>
    <property type="project" value="UniProtKB-KW"/>
</dbReference>
<dbReference type="PANTHER" id="PTHR34203:SF13">
    <property type="entry name" value="EXPRESSED PROTEIN"/>
    <property type="match status" value="1"/>
</dbReference>
<reference evidence="2 3" key="1">
    <citation type="submission" date="2019-05" db="EMBL/GenBank/DDBJ databases">
        <authorList>
            <person name="Pankratov T."/>
            <person name="Grouzdev D."/>
        </authorList>
    </citation>
    <scope>NUCLEOTIDE SEQUENCE [LARGE SCALE GENOMIC DNA]</scope>
    <source>
        <strain evidence="2 3">KEBCLARHB70R</strain>
    </source>
</reference>
<accession>A0A5R9J643</accession>
<name>A0A5R9J643_9PROT</name>
<feature type="domain" description="Methyltransferase FkbM" evidence="1">
    <location>
        <begin position="67"/>
        <end position="220"/>
    </location>
</feature>
<dbReference type="OrthoDB" id="5679686at2"/>
<evidence type="ECO:0000259" key="1">
    <source>
        <dbReference type="Pfam" id="PF05050"/>
    </source>
</evidence>
<dbReference type="AlphaFoldDB" id="A0A5R9J643"/>
<dbReference type="EMBL" id="VCDI01000002">
    <property type="protein sequence ID" value="TLU73090.1"/>
    <property type="molecule type" value="Genomic_DNA"/>
</dbReference>
<evidence type="ECO:0000313" key="2">
    <source>
        <dbReference type="EMBL" id="TLU73090.1"/>
    </source>
</evidence>
<dbReference type="RefSeq" id="WP_138325163.1">
    <property type="nucleotide sequence ID" value="NZ_VCDI01000002.1"/>
</dbReference>
<dbReference type="InterPro" id="IPR052514">
    <property type="entry name" value="SAM-dependent_MTase"/>
</dbReference>
<protein>
    <submittedName>
        <fullName evidence="2">FkbM family methyltransferase</fullName>
    </submittedName>
</protein>
<keyword evidence="3" id="KW-1185">Reference proteome</keyword>
<comment type="caution">
    <text evidence="2">The sequence shown here is derived from an EMBL/GenBank/DDBJ whole genome shotgun (WGS) entry which is preliminary data.</text>
</comment>
<dbReference type="SUPFAM" id="SSF53335">
    <property type="entry name" value="S-adenosyl-L-methionine-dependent methyltransferases"/>
    <property type="match status" value="1"/>
</dbReference>
<proteinExistence type="predicted"/>
<dbReference type="PANTHER" id="PTHR34203">
    <property type="entry name" value="METHYLTRANSFERASE, FKBM FAMILY PROTEIN"/>
    <property type="match status" value="1"/>
</dbReference>
<keyword evidence="2" id="KW-0808">Transferase</keyword>
<dbReference type="NCBIfam" id="TIGR01444">
    <property type="entry name" value="fkbM_fam"/>
    <property type="match status" value="1"/>
</dbReference>
<dbReference type="Pfam" id="PF05050">
    <property type="entry name" value="Methyltransf_21"/>
    <property type="match status" value="1"/>
</dbReference>
<dbReference type="Gene3D" id="3.40.50.150">
    <property type="entry name" value="Vaccinia Virus protein VP39"/>
    <property type="match status" value="1"/>
</dbReference>
<dbReference type="InterPro" id="IPR029063">
    <property type="entry name" value="SAM-dependent_MTases_sf"/>
</dbReference>
<keyword evidence="2" id="KW-0489">Methyltransferase</keyword>
<evidence type="ECO:0000313" key="3">
    <source>
        <dbReference type="Proteomes" id="UP000305654"/>
    </source>
</evidence>